<dbReference type="InterPro" id="IPR004384">
    <property type="entry name" value="RNA_MeTrfase_TrmJ/LasT"/>
</dbReference>
<dbReference type="PANTHER" id="PTHR42786">
    <property type="entry name" value="TRNA/RRNA METHYLTRANSFERASE"/>
    <property type="match status" value="1"/>
</dbReference>
<organism evidence="7 8">
    <name type="scientific">Ferrimonas marina</name>
    <dbReference type="NCBI Taxonomy" id="299255"/>
    <lineage>
        <taxon>Bacteria</taxon>
        <taxon>Pseudomonadati</taxon>
        <taxon>Pseudomonadota</taxon>
        <taxon>Gammaproteobacteria</taxon>
        <taxon>Alteromonadales</taxon>
        <taxon>Ferrimonadaceae</taxon>
        <taxon>Ferrimonas</taxon>
    </lineage>
</organism>
<gene>
    <name evidence="5" type="primary">trmJ</name>
    <name evidence="7" type="ORF">SAMN02745129_3058</name>
</gene>
<sequence length="228" mass="24580">MAELIFVLVSPQRGENVGAAARAMNTMGFDQLRVVGSDVHQSEQASWVAHGSQEILEQAGSYPDLAAALADVDLVLATTARRRGDKRRLHTPAEAAKRVEALAGSVKRVALVFGCEASGLSNADLALADLLTTIPLANPYPSLNLGQAIMLYAYEFSQASLTAESEADPDQFRALKGRSQALLDRLAVAEDDVLRRWLADSLGSLSQRDVSMLHLLIGDVENAIKERR</sequence>
<dbReference type="GO" id="GO:0160206">
    <property type="term" value="F:tRNA (cytidine(32)/uridine(32)-2'-O)-methyltransferase activity"/>
    <property type="evidence" value="ECO:0007669"/>
    <property type="project" value="UniProtKB-EC"/>
</dbReference>
<comment type="function">
    <text evidence="5">Catalyzes the formation of 2'O-methylated cytidine (Cm32) or 2'O-methylated uridine (Um32) at position 32 in tRNA.</text>
</comment>
<dbReference type="PIRSF" id="PIRSF004808">
    <property type="entry name" value="LasT"/>
    <property type="match status" value="1"/>
</dbReference>
<dbReference type="AlphaFoldDB" id="A0A1M5VXY4"/>
<comment type="subcellular location">
    <subcellularLocation>
        <location evidence="5">Cytoplasm</location>
    </subcellularLocation>
</comment>
<dbReference type="PANTHER" id="PTHR42786:SF1">
    <property type="entry name" value="TRNA (CYTIDINE_URIDINE-2'-O-)-METHYLTRANSFERASE TRMJ"/>
    <property type="match status" value="1"/>
</dbReference>
<accession>A0A1M5VXY4</accession>
<protein>
    <recommendedName>
        <fullName evidence="5">tRNA (cytidine/uridine-2'-O-)-methyltransferase TrmJ</fullName>
        <ecNumber evidence="5">2.1.1.200</ecNumber>
    </recommendedName>
    <alternativeName>
        <fullName evidence="5">tRNA (cytidine(32)/uridine(32)-2'-O)-methyltransferase</fullName>
    </alternativeName>
    <alternativeName>
        <fullName evidence="5">tRNA Cm32/Um32 methyltransferase</fullName>
    </alternativeName>
</protein>
<keyword evidence="8" id="KW-1185">Reference proteome</keyword>
<dbReference type="InterPro" id="IPR001537">
    <property type="entry name" value="SpoU_MeTrfase"/>
</dbReference>
<name>A0A1M5VXY4_9GAMM</name>
<comment type="subunit">
    <text evidence="5">Homodimer.</text>
</comment>
<dbReference type="InterPro" id="IPR029028">
    <property type="entry name" value="Alpha/beta_knot_MTases"/>
</dbReference>
<evidence type="ECO:0000256" key="5">
    <source>
        <dbReference type="RuleBase" id="RU362024"/>
    </source>
</evidence>
<evidence type="ECO:0000256" key="4">
    <source>
        <dbReference type="ARBA" id="ARBA00022691"/>
    </source>
</evidence>
<dbReference type="NCBIfam" id="NF007752">
    <property type="entry name" value="PRK10433.1"/>
    <property type="match status" value="1"/>
</dbReference>
<dbReference type="GO" id="GO:0106339">
    <property type="term" value="F:tRNA (cytidine(32)-2'-O)-methyltransferase activity"/>
    <property type="evidence" value="ECO:0007669"/>
    <property type="project" value="RHEA"/>
</dbReference>
<comment type="catalytic activity">
    <reaction evidence="5">
        <text>cytidine(32) in tRNA + S-adenosyl-L-methionine = 2'-O-methylcytidine(32) in tRNA + S-adenosyl-L-homocysteine + H(+)</text>
        <dbReference type="Rhea" id="RHEA:42932"/>
        <dbReference type="Rhea" id="RHEA-COMP:10288"/>
        <dbReference type="Rhea" id="RHEA-COMP:10289"/>
        <dbReference type="ChEBI" id="CHEBI:15378"/>
        <dbReference type="ChEBI" id="CHEBI:57856"/>
        <dbReference type="ChEBI" id="CHEBI:59789"/>
        <dbReference type="ChEBI" id="CHEBI:74495"/>
        <dbReference type="ChEBI" id="CHEBI:82748"/>
        <dbReference type="EC" id="2.1.1.200"/>
    </reaction>
</comment>
<dbReference type="CDD" id="cd18093">
    <property type="entry name" value="SpoU-like_TrmJ"/>
    <property type="match status" value="1"/>
</dbReference>
<feature type="domain" description="tRNA/rRNA methyltransferase SpoU type" evidence="6">
    <location>
        <begin position="4"/>
        <end position="154"/>
    </location>
</feature>
<dbReference type="GO" id="GO:0003723">
    <property type="term" value="F:RNA binding"/>
    <property type="evidence" value="ECO:0007669"/>
    <property type="project" value="InterPro"/>
</dbReference>
<keyword evidence="5" id="KW-0963">Cytoplasm</keyword>
<dbReference type="NCBIfam" id="TIGR00050">
    <property type="entry name" value="rRNA_methyl_1"/>
    <property type="match status" value="1"/>
</dbReference>
<keyword evidence="4 5" id="KW-0949">S-adenosyl-L-methionine</keyword>
<comment type="similarity">
    <text evidence="1">Belongs to the class IV-like SAM-binding methyltransferase superfamily. RNA methyltransferase TrmH family.</text>
</comment>
<keyword evidence="5" id="KW-0819">tRNA processing</keyword>
<dbReference type="EMBL" id="FQXG01000004">
    <property type="protein sequence ID" value="SHH80115.1"/>
    <property type="molecule type" value="Genomic_DNA"/>
</dbReference>
<dbReference type="GO" id="GO:0005829">
    <property type="term" value="C:cytosol"/>
    <property type="evidence" value="ECO:0007669"/>
    <property type="project" value="TreeGrafter"/>
</dbReference>
<dbReference type="RefSeq" id="WP_067664246.1">
    <property type="nucleotide sequence ID" value="NZ_FQXG01000004.1"/>
</dbReference>
<evidence type="ECO:0000256" key="2">
    <source>
        <dbReference type="ARBA" id="ARBA00022603"/>
    </source>
</evidence>
<dbReference type="OrthoDB" id="9806346at2"/>
<comment type="catalytic activity">
    <reaction evidence="5">
        <text>uridine(32) in tRNA + S-adenosyl-L-methionine = 2'-O-methyluridine(32) in tRNA + S-adenosyl-L-homocysteine + H(+)</text>
        <dbReference type="Rhea" id="RHEA:42936"/>
        <dbReference type="Rhea" id="RHEA-COMP:10107"/>
        <dbReference type="Rhea" id="RHEA-COMP:10290"/>
        <dbReference type="ChEBI" id="CHEBI:15378"/>
        <dbReference type="ChEBI" id="CHEBI:57856"/>
        <dbReference type="ChEBI" id="CHEBI:59789"/>
        <dbReference type="ChEBI" id="CHEBI:65315"/>
        <dbReference type="ChEBI" id="CHEBI:74478"/>
        <dbReference type="EC" id="2.1.1.200"/>
    </reaction>
</comment>
<dbReference type="GO" id="GO:0002128">
    <property type="term" value="P:tRNA nucleoside ribose methylation"/>
    <property type="evidence" value="ECO:0007669"/>
    <property type="project" value="TreeGrafter"/>
</dbReference>
<evidence type="ECO:0000256" key="1">
    <source>
        <dbReference type="ARBA" id="ARBA00007228"/>
    </source>
</evidence>
<dbReference type="InterPro" id="IPR029026">
    <property type="entry name" value="tRNA_m1G_MTases_N"/>
</dbReference>
<dbReference type="Pfam" id="PF00588">
    <property type="entry name" value="SpoU_methylase"/>
    <property type="match status" value="1"/>
</dbReference>
<dbReference type="EC" id="2.1.1.200" evidence="5"/>
<keyword evidence="3 7" id="KW-0808">Transferase</keyword>
<evidence type="ECO:0000259" key="6">
    <source>
        <dbReference type="Pfam" id="PF00588"/>
    </source>
</evidence>
<dbReference type="Gene3D" id="3.40.1280.10">
    <property type="match status" value="1"/>
</dbReference>
<proteinExistence type="inferred from homology"/>
<dbReference type="Proteomes" id="UP000184268">
    <property type="component" value="Unassembled WGS sequence"/>
</dbReference>
<evidence type="ECO:0000313" key="8">
    <source>
        <dbReference type="Proteomes" id="UP000184268"/>
    </source>
</evidence>
<dbReference type="SUPFAM" id="SSF75217">
    <property type="entry name" value="alpha/beta knot"/>
    <property type="match status" value="1"/>
</dbReference>
<keyword evidence="2 5" id="KW-0489">Methyltransferase</keyword>
<evidence type="ECO:0000256" key="3">
    <source>
        <dbReference type="ARBA" id="ARBA00022679"/>
    </source>
</evidence>
<dbReference type="STRING" id="299255.SAMN02745129_3058"/>
<evidence type="ECO:0000313" key="7">
    <source>
        <dbReference type="EMBL" id="SHH80115.1"/>
    </source>
</evidence>
<reference evidence="7 8" key="1">
    <citation type="submission" date="2016-11" db="EMBL/GenBank/DDBJ databases">
        <authorList>
            <person name="Jaros S."/>
            <person name="Januszkiewicz K."/>
            <person name="Wedrychowicz H."/>
        </authorList>
    </citation>
    <scope>NUCLEOTIDE SEQUENCE [LARGE SCALE GENOMIC DNA]</scope>
    <source>
        <strain evidence="7 8">DSM 16917</strain>
    </source>
</reference>